<keyword evidence="2" id="KW-1185">Reference proteome</keyword>
<gene>
    <name evidence="1" type="ORF">P9485_21255</name>
</gene>
<name>A0ABU6PHM6_9BACI</name>
<reference evidence="1 2" key="1">
    <citation type="submission" date="2023-03" db="EMBL/GenBank/DDBJ databases">
        <title>Bacillus Genome Sequencing.</title>
        <authorList>
            <person name="Dunlap C."/>
        </authorList>
    </citation>
    <scope>NUCLEOTIDE SEQUENCE [LARGE SCALE GENOMIC DNA]</scope>
    <source>
        <strain evidence="1 2">NRS-319</strain>
    </source>
</reference>
<protein>
    <submittedName>
        <fullName evidence="1">Uncharacterized protein</fullName>
    </submittedName>
</protein>
<accession>A0ABU6PHM6</accession>
<dbReference type="Proteomes" id="UP001336122">
    <property type="component" value="Unassembled WGS sequence"/>
</dbReference>
<dbReference type="EMBL" id="JARTIK010000019">
    <property type="protein sequence ID" value="MED4680331.1"/>
    <property type="molecule type" value="Genomic_DNA"/>
</dbReference>
<dbReference type="RefSeq" id="WP_098780754.1">
    <property type="nucleotide sequence ID" value="NZ_JARTIK010000019.1"/>
</dbReference>
<comment type="caution">
    <text evidence="1">The sequence shown here is derived from an EMBL/GenBank/DDBJ whole genome shotgun (WGS) entry which is preliminary data.</text>
</comment>
<evidence type="ECO:0000313" key="2">
    <source>
        <dbReference type="Proteomes" id="UP001336122"/>
    </source>
</evidence>
<proteinExistence type="predicted"/>
<organism evidence="1 2">
    <name type="scientific">Bacillus nitratireducens</name>
    <dbReference type="NCBI Taxonomy" id="2026193"/>
    <lineage>
        <taxon>Bacteria</taxon>
        <taxon>Bacillati</taxon>
        <taxon>Bacillota</taxon>
        <taxon>Bacilli</taxon>
        <taxon>Bacillales</taxon>
        <taxon>Bacillaceae</taxon>
        <taxon>Bacillus</taxon>
        <taxon>Bacillus cereus group</taxon>
    </lineage>
</organism>
<sequence length="318" mass="37340">MEIVLNTKIFTEEQKVGLKPQIEQLVTDVSRDLDISSLQQFIVPAHFTEEVISFQEKYNKEEKGHTKNGNEEAMAKVMYYRDKEEYCQVIFLHEALLATLVSPDERLAKDSVFYIRHELGHVHDEAQKRQIYSEELREGVGLHILDFTLIRHSDIVWSEYFANRTASTQITSGLFLEQFNHTFTLIDRVKNECDTYIKEYRKHGNINLLKVQIEESTNLLFYFTALIIGSIHYYREVLGEEDIKKIEGLIDEKVQQTYYGESWSLIEKALGILYSKYPKWNDIYELDELNQAIHKCWNSLGIFLERNGDESSMYINVP</sequence>
<evidence type="ECO:0000313" key="1">
    <source>
        <dbReference type="EMBL" id="MED4680331.1"/>
    </source>
</evidence>